<evidence type="ECO:0000313" key="2">
    <source>
        <dbReference type="Proteomes" id="UP000030689"/>
    </source>
</evidence>
<dbReference type="EMBL" id="KI517609">
    <property type="protein sequence ID" value="ESQ36879.1"/>
    <property type="molecule type" value="Genomic_DNA"/>
</dbReference>
<organism evidence="1 2">
    <name type="scientific">Eutrema salsugineum</name>
    <name type="common">Saltwater cress</name>
    <name type="synonym">Sisymbrium salsugineum</name>
    <dbReference type="NCBI Taxonomy" id="72664"/>
    <lineage>
        <taxon>Eukaryota</taxon>
        <taxon>Viridiplantae</taxon>
        <taxon>Streptophyta</taxon>
        <taxon>Embryophyta</taxon>
        <taxon>Tracheophyta</taxon>
        <taxon>Spermatophyta</taxon>
        <taxon>Magnoliopsida</taxon>
        <taxon>eudicotyledons</taxon>
        <taxon>Gunneridae</taxon>
        <taxon>Pentapetalae</taxon>
        <taxon>rosids</taxon>
        <taxon>malvids</taxon>
        <taxon>Brassicales</taxon>
        <taxon>Brassicaceae</taxon>
        <taxon>Eutremeae</taxon>
        <taxon>Eutrema</taxon>
    </lineage>
</organism>
<reference evidence="1 2" key="1">
    <citation type="journal article" date="2013" name="Front. Plant Sci.">
        <title>The Reference Genome of the Halophytic Plant Eutrema salsugineum.</title>
        <authorList>
            <person name="Yang R."/>
            <person name="Jarvis D.E."/>
            <person name="Chen H."/>
            <person name="Beilstein M.A."/>
            <person name="Grimwood J."/>
            <person name="Jenkins J."/>
            <person name="Shu S."/>
            <person name="Prochnik S."/>
            <person name="Xin M."/>
            <person name="Ma C."/>
            <person name="Schmutz J."/>
            <person name="Wing R.A."/>
            <person name="Mitchell-Olds T."/>
            <person name="Schumaker K.S."/>
            <person name="Wang X."/>
        </authorList>
    </citation>
    <scope>NUCLEOTIDE SEQUENCE [LARGE SCALE GENOMIC DNA]</scope>
</reference>
<evidence type="ECO:0000313" key="1">
    <source>
        <dbReference type="EMBL" id="ESQ36879.1"/>
    </source>
</evidence>
<proteinExistence type="predicted"/>
<keyword evidence="2" id="KW-1185">Reference proteome</keyword>
<dbReference type="KEGG" id="eus:EUTSA_v10003064mg"/>
<dbReference type="Proteomes" id="UP000030689">
    <property type="component" value="Unassembled WGS sequence"/>
</dbReference>
<dbReference type="Gramene" id="ESQ36879">
    <property type="protein sequence ID" value="ESQ36879"/>
    <property type="gene ID" value="EUTSA_v10003064mg"/>
</dbReference>
<protein>
    <submittedName>
        <fullName evidence="1">Uncharacterized protein</fullName>
    </submittedName>
</protein>
<dbReference type="AlphaFoldDB" id="V4KZS0"/>
<accession>V4KZS0</accession>
<feature type="non-terminal residue" evidence="1">
    <location>
        <position position="1"/>
    </location>
</feature>
<name>V4KZS0_EUTSA</name>
<gene>
    <name evidence="1" type="ORF">EUTSA_v10003064mg</name>
</gene>
<sequence length="56" mass="6272">SFFHCCSFFSLPISSKPWVVSSISSVPQLKSQPAIMFLNPKNSIGKNATNRRICNR</sequence>